<organism evidence="2 3">
    <name type="scientific">Zhenhengia yiwuensis</name>
    <dbReference type="NCBI Taxonomy" id="2763666"/>
    <lineage>
        <taxon>Bacteria</taxon>
        <taxon>Bacillati</taxon>
        <taxon>Bacillota</taxon>
        <taxon>Clostridia</taxon>
        <taxon>Lachnospirales</taxon>
        <taxon>Lachnospiraceae</taxon>
        <taxon>Zhenhengia</taxon>
    </lineage>
</organism>
<dbReference type="RefSeq" id="WP_249332330.1">
    <property type="nucleotide sequence ID" value="NZ_JACRSY010000008.1"/>
</dbReference>
<accession>A0A926EGJ2</accession>
<protein>
    <submittedName>
        <fullName evidence="2">G-D-S-L family lipolytic protein</fullName>
    </submittedName>
</protein>
<dbReference type="Gene3D" id="3.40.50.1110">
    <property type="entry name" value="SGNH hydrolase"/>
    <property type="match status" value="1"/>
</dbReference>
<evidence type="ECO:0000313" key="3">
    <source>
        <dbReference type="Proteomes" id="UP000655830"/>
    </source>
</evidence>
<dbReference type="PANTHER" id="PTHR30383">
    <property type="entry name" value="THIOESTERASE 1/PROTEASE 1/LYSOPHOSPHOLIPASE L1"/>
    <property type="match status" value="1"/>
</dbReference>
<dbReference type="InterPro" id="IPR036514">
    <property type="entry name" value="SGNH_hydro_sf"/>
</dbReference>
<feature type="domain" description="SGNH hydrolase-type esterase" evidence="1">
    <location>
        <begin position="40"/>
        <end position="195"/>
    </location>
</feature>
<comment type="caution">
    <text evidence="2">The sequence shown here is derived from an EMBL/GenBank/DDBJ whole genome shotgun (WGS) entry which is preliminary data.</text>
</comment>
<sequence>MGEKVTLKEGYIQSAEPYESIIVRRGIFETLPIKEGCIMFVGDSLTQRNEWADMLNNKNVVNRGIDSDRITWLNERMPNLLANKPSKVFLKIGINDIWDGKRAPQIAEEYSMILDQFKKIENCTVYVQSCLPVNNTEYNHKINNQDVQEVNRALEKLAHEYGYEYINLYDAFINERNELKAEYTHDGAHLTAQGYVAWKKQIEKYI</sequence>
<dbReference type="InterPro" id="IPR013830">
    <property type="entry name" value="SGNH_hydro"/>
</dbReference>
<dbReference type="Proteomes" id="UP000655830">
    <property type="component" value="Unassembled WGS sequence"/>
</dbReference>
<name>A0A926EGJ2_9FIRM</name>
<reference evidence="2" key="1">
    <citation type="submission" date="2020-08" db="EMBL/GenBank/DDBJ databases">
        <title>Genome public.</title>
        <authorList>
            <person name="Liu C."/>
            <person name="Sun Q."/>
        </authorList>
    </citation>
    <scope>NUCLEOTIDE SEQUENCE</scope>
    <source>
        <strain evidence="2">NSJ-12</strain>
    </source>
</reference>
<dbReference type="InterPro" id="IPR051532">
    <property type="entry name" value="Ester_Hydrolysis_Enzymes"/>
</dbReference>
<evidence type="ECO:0000259" key="1">
    <source>
        <dbReference type="Pfam" id="PF13472"/>
    </source>
</evidence>
<dbReference type="GO" id="GO:0004622">
    <property type="term" value="F:phosphatidylcholine lysophospholipase activity"/>
    <property type="evidence" value="ECO:0007669"/>
    <property type="project" value="TreeGrafter"/>
</dbReference>
<dbReference type="Pfam" id="PF13472">
    <property type="entry name" value="Lipase_GDSL_2"/>
    <property type="match status" value="1"/>
</dbReference>
<dbReference type="EMBL" id="JACRSY010000008">
    <property type="protein sequence ID" value="MBC8579181.1"/>
    <property type="molecule type" value="Genomic_DNA"/>
</dbReference>
<dbReference type="AlphaFoldDB" id="A0A926EGJ2"/>
<proteinExistence type="predicted"/>
<evidence type="ECO:0000313" key="2">
    <source>
        <dbReference type="EMBL" id="MBC8579181.1"/>
    </source>
</evidence>
<keyword evidence="3" id="KW-1185">Reference proteome</keyword>
<gene>
    <name evidence="2" type="ORF">H8718_06525</name>
</gene>
<dbReference type="PANTHER" id="PTHR30383:SF5">
    <property type="entry name" value="SGNH HYDROLASE-TYPE ESTERASE DOMAIN-CONTAINING PROTEIN"/>
    <property type="match status" value="1"/>
</dbReference>
<dbReference type="SUPFAM" id="SSF52266">
    <property type="entry name" value="SGNH hydrolase"/>
    <property type="match status" value="1"/>
</dbReference>